<keyword evidence="2" id="KW-1133">Transmembrane helix</keyword>
<dbReference type="AlphaFoldDB" id="A0A3S7WV71"/>
<accession>A0A3S7WV71</accession>
<evidence type="ECO:0000256" key="1">
    <source>
        <dbReference type="SAM" id="MobiDB-lite"/>
    </source>
</evidence>
<dbReference type="PANTHER" id="PTHR33987">
    <property type="entry name" value="CALCINEURIN-LIKE METALLO-PHOSPHOESTERASE SUPERFAMILY PROTEIN"/>
    <property type="match status" value="1"/>
</dbReference>
<keyword evidence="2" id="KW-0812">Transmembrane</keyword>
<protein>
    <submittedName>
        <fullName evidence="4">PhoD-like phosphatase, putative</fullName>
    </submittedName>
</protein>
<feature type="compositionally biased region" description="Basic and acidic residues" evidence="1">
    <location>
        <begin position="693"/>
        <end position="705"/>
    </location>
</feature>
<dbReference type="Gene3D" id="3.60.21.70">
    <property type="entry name" value="PhoD-like phosphatase"/>
    <property type="match status" value="1"/>
</dbReference>
<name>A0A3S7WV71_LEIDO</name>
<dbReference type="OrthoDB" id="10266805at2759"/>
<proteinExistence type="predicted"/>
<dbReference type="InterPro" id="IPR029052">
    <property type="entry name" value="Metallo-depent_PP-like"/>
</dbReference>
<dbReference type="PANTHER" id="PTHR33987:SF1">
    <property type="entry name" value="CALCINEURIN-LIKE METALLO-PHOSPHOESTERASE SUPERFAMILY PROTEIN"/>
    <property type="match status" value="1"/>
</dbReference>
<feature type="transmembrane region" description="Helical" evidence="2">
    <location>
        <begin position="31"/>
        <end position="56"/>
    </location>
</feature>
<dbReference type="InterPro" id="IPR038607">
    <property type="entry name" value="PhoD-like_sf"/>
</dbReference>
<evidence type="ECO:0000259" key="3">
    <source>
        <dbReference type="Pfam" id="PF09423"/>
    </source>
</evidence>
<evidence type="ECO:0000256" key="2">
    <source>
        <dbReference type="SAM" id="Phobius"/>
    </source>
</evidence>
<dbReference type="CDD" id="cd07389">
    <property type="entry name" value="MPP_PhoD"/>
    <property type="match status" value="1"/>
</dbReference>
<feature type="region of interest" description="Disordered" evidence="1">
    <location>
        <begin position="678"/>
        <end position="707"/>
    </location>
</feature>
<feature type="domain" description="PhoD-like phosphatase metallophosphatase" evidence="3">
    <location>
        <begin position="346"/>
        <end position="528"/>
    </location>
</feature>
<dbReference type="EMBL" id="CP029517">
    <property type="protein sequence ID" value="AYU78032.1"/>
    <property type="molecule type" value="Genomic_DNA"/>
</dbReference>
<organism evidence="4 5">
    <name type="scientific">Leishmania donovani</name>
    <dbReference type="NCBI Taxonomy" id="5661"/>
    <lineage>
        <taxon>Eukaryota</taxon>
        <taxon>Discoba</taxon>
        <taxon>Euglenozoa</taxon>
        <taxon>Kinetoplastea</taxon>
        <taxon>Metakinetoplastina</taxon>
        <taxon>Trypanosomatida</taxon>
        <taxon>Trypanosomatidae</taxon>
        <taxon>Leishmaniinae</taxon>
        <taxon>Leishmania</taxon>
    </lineage>
</organism>
<dbReference type="VEuPathDB" id="TriTrypDB:LdCL_180015600"/>
<reference evidence="4 5" key="1">
    <citation type="journal article" date="2018" name="Sci. Rep.">
        <title>A complete Leishmania donovani reference genome identifies novel genetic variations associated with virulence.</title>
        <authorList>
            <person name="Lypaczewski P."/>
            <person name="Hoshizaki J."/>
            <person name="Zhang W.-W."/>
            <person name="McCall L.-I."/>
            <person name="Torcivia-Rodriguez J."/>
            <person name="Simonyan V."/>
            <person name="Kaur A."/>
            <person name="Dewar K."/>
            <person name="Matlashewski G."/>
        </authorList>
    </citation>
    <scope>NUCLEOTIDE SEQUENCE [LARGE SCALE GENOMIC DNA]</scope>
    <source>
        <strain evidence="4 5">LdCL</strain>
    </source>
</reference>
<dbReference type="InterPro" id="IPR018946">
    <property type="entry name" value="PhoD-like_MPP"/>
</dbReference>
<dbReference type="VEuPathDB" id="TriTrypDB:LDHU3_18.1330"/>
<keyword evidence="2" id="KW-0472">Membrane</keyword>
<sequence length="825" mass="92286">MRRRVVDTEGGAVHVSGSAPTWRGRRSRRAFFSLLLLSIALSAMICSLLVLGWIAADDSTTVFGDDFAASDAWLNSNSNQEKWQRALLQSAKLNLPVPHSVAMNQVFFISCNRHDRSQLYWAYMAVAAQCEMLSWKNATAAPPCRRLYAGVSSLLRTAGTAASSGGPHGRTTDTDEGKWQEAVPLGACGSVYDSPAAAEQRQRYRRTSPPLLLLDETPPPLHRDTDPEQCFRAAPRDAVYSTGVPVDALIWLGDIIYADKFPDGRDAQSLLFHHVNTMVSIGRFWRIQRDAPEYNAFIDSCVAGGDHLDWTLHSPGEVFLPAAADNRERVVQLTPSPSSGTHRNVWATWDDHDMGENDGGREYTGRNSTQRFFLNFLRAPSSDPRWRREGVYGAYTTDFRDVVDDAKGWGTPMRLLMQQLYEHAICVVLLDVRSFRDRPNATQAGDMLGAEQWAWFEELLQNYTTLTRDGRERCAMVLIGGGIQFILDEKPAENWAAFPRSRDRLLGLLQAYRVERVAFITGDVHMGELGADFTKHAIEEVLGYPIVEATSSGLTHSANMYFLPTFMPLLFPSPRRLGLYVGTNFGALRLSLDLRHLPLIRSYLTEMEAKMAAARFRPPQWRREVRAAVEQVVNATFTIFSIPKGGQPVYRLNFPLSMLTYAHGVAYRDATVDAVHGSVHKKPTSSPAAPEKNGGKEAAKDDTERTSSSPLRALLVLKNGTITGIAHYRNTEPTPLITWSARQLQYYIFTNFSVSETLKLMILLGFSTGALVLLLLMTTLCRYLRRPRNSCGRFYYSSVAPSPQVSLVTRCSKKRVNNQWNNIDK</sequence>
<dbReference type="Proteomes" id="UP000274082">
    <property type="component" value="Chromosome 18"/>
</dbReference>
<dbReference type="SUPFAM" id="SSF56300">
    <property type="entry name" value="Metallo-dependent phosphatases"/>
    <property type="match status" value="1"/>
</dbReference>
<dbReference type="VEuPathDB" id="TriTrypDB:LdBPK_181040.1"/>
<dbReference type="Pfam" id="PF09423">
    <property type="entry name" value="PhoD"/>
    <property type="match status" value="1"/>
</dbReference>
<gene>
    <name evidence="4" type="ORF">LdCL_180015600</name>
</gene>
<keyword evidence="5" id="KW-1185">Reference proteome</keyword>
<evidence type="ECO:0000313" key="5">
    <source>
        <dbReference type="Proteomes" id="UP000274082"/>
    </source>
</evidence>
<evidence type="ECO:0000313" key="4">
    <source>
        <dbReference type="EMBL" id="AYU78032.1"/>
    </source>
</evidence>
<feature type="transmembrane region" description="Helical" evidence="2">
    <location>
        <begin position="760"/>
        <end position="784"/>
    </location>
</feature>